<proteinExistence type="predicted"/>
<sequence length="94" mass="10846">MTLINERLAGLKVASSFGELSFDEKGECKDLKAEQEKYFEGLTGYTVTEEKKQKPKDDKKEEAKEEKKAEEKKEEPKEEKKTKKTASKKDTNKK</sequence>
<dbReference type="InterPro" id="IPR055773">
    <property type="entry name" value="DUF7349"/>
</dbReference>
<evidence type="ECO:0000256" key="1">
    <source>
        <dbReference type="SAM" id="MobiDB-lite"/>
    </source>
</evidence>
<name>A0AA96KRW3_9CAUD</name>
<accession>A0AA96KRW3</accession>
<feature type="compositionally biased region" description="Basic and acidic residues" evidence="1">
    <location>
        <begin position="48"/>
        <end position="94"/>
    </location>
</feature>
<evidence type="ECO:0000313" key="3">
    <source>
        <dbReference type="EMBL" id="WNO29810.1"/>
    </source>
</evidence>
<evidence type="ECO:0000259" key="2">
    <source>
        <dbReference type="Pfam" id="PF24040"/>
    </source>
</evidence>
<protein>
    <recommendedName>
        <fullName evidence="2">DUF7349 domain-containing protein</fullName>
    </recommendedName>
</protein>
<dbReference type="EMBL" id="OQ884030">
    <property type="protein sequence ID" value="WNO29810.1"/>
    <property type="molecule type" value="Genomic_DNA"/>
</dbReference>
<reference evidence="3" key="1">
    <citation type="submission" date="2023-04" db="EMBL/GenBank/DDBJ databases">
        <authorList>
            <person name="Zhang X."/>
        </authorList>
    </citation>
    <scope>NUCLEOTIDE SEQUENCE</scope>
</reference>
<feature type="region of interest" description="Disordered" evidence="1">
    <location>
        <begin position="42"/>
        <end position="94"/>
    </location>
</feature>
<organism evidence="3">
    <name type="scientific">Bacillus phage SDFMU_Pbc</name>
    <dbReference type="NCBI Taxonomy" id="3076135"/>
    <lineage>
        <taxon>Viruses</taxon>
        <taxon>Duplodnaviria</taxon>
        <taxon>Heunggongvirae</taxon>
        <taxon>Uroviricota</taxon>
        <taxon>Caudoviricetes</taxon>
        <taxon>Herelleviridae</taxon>
        <taxon>Bastillevirinae</taxon>
        <taxon>Agatevirus</taxon>
        <taxon>Agatevirus agate</taxon>
    </lineage>
</organism>
<dbReference type="Pfam" id="PF24040">
    <property type="entry name" value="DUF7349"/>
    <property type="match status" value="1"/>
</dbReference>
<feature type="domain" description="DUF7349" evidence="2">
    <location>
        <begin position="5"/>
        <end position="54"/>
    </location>
</feature>